<dbReference type="RefSeq" id="WP_114136201.1">
    <property type="nucleotide sequence ID" value="NZ_CP068436.1"/>
</dbReference>
<feature type="chain" id="PRO_5017033344" evidence="2">
    <location>
        <begin position="36"/>
        <end position="334"/>
    </location>
</feature>
<proteinExistence type="inferred from homology"/>
<evidence type="ECO:0000313" key="3">
    <source>
        <dbReference type="EMBL" id="RCJ03531.1"/>
    </source>
</evidence>
<comment type="similarity">
    <text evidence="1">Belongs to the UPF0065 (bug) family.</text>
</comment>
<evidence type="ECO:0000256" key="2">
    <source>
        <dbReference type="SAM" id="SignalP"/>
    </source>
</evidence>
<sequence>MKTTLRSIAPKYSRLAAGLAATALFLALAPTGAQAQSYPTKPITIVVPASPGGAIDLVARLVGQKLTAAWGQSVVVDNRSGATGIVGTDLVAKAPPDGYTLALVASSHAINPSMVRKLPFDTVKSFEPVVQTHVVPLMLVVSPSVPVKSVKELIAYGKAHPGELSFASSGSGGAPHFSGELFKSMAGIDMVHVPYKGSTLAHPDLTSGRVSLMFDTVAAISPQVKAGKVKALAVTTTKHAEIARQVPTMAEAGLPGYDTSTWGGVLAPAGTPKAVVDKLNAGINQALAAPDVRERLLAAGIEPAGGSPAQFAGFIQTETVKWAKVARNAGIQPE</sequence>
<dbReference type="InterPro" id="IPR005064">
    <property type="entry name" value="BUG"/>
</dbReference>
<dbReference type="InterPro" id="IPR042100">
    <property type="entry name" value="Bug_dom1"/>
</dbReference>
<accession>A0A367P6S4</accession>
<gene>
    <name evidence="3" type="ORF">DDK22_36805</name>
</gene>
<evidence type="ECO:0000313" key="4">
    <source>
        <dbReference type="Proteomes" id="UP000253501"/>
    </source>
</evidence>
<dbReference type="Proteomes" id="UP000253501">
    <property type="component" value="Unassembled WGS sequence"/>
</dbReference>
<dbReference type="EMBL" id="QDHA01000148">
    <property type="protein sequence ID" value="RCJ03531.1"/>
    <property type="molecule type" value="Genomic_DNA"/>
</dbReference>
<dbReference type="PANTHER" id="PTHR42928:SF5">
    <property type="entry name" value="BLR1237 PROTEIN"/>
    <property type="match status" value="1"/>
</dbReference>
<organism evidence="3 4">
    <name type="scientific">Cupriavidus necator</name>
    <name type="common">Alcaligenes eutrophus</name>
    <name type="synonym">Ralstonia eutropha</name>
    <dbReference type="NCBI Taxonomy" id="106590"/>
    <lineage>
        <taxon>Bacteria</taxon>
        <taxon>Pseudomonadati</taxon>
        <taxon>Pseudomonadota</taxon>
        <taxon>Betaproteobacteria</taxon>
        <taxon>Burkholderiales</taxon>
        <taxon>Burkholderiaceae</taxon>
        <taxon>Cupriavidus</taxon>
    </lineage>
</organism>
<dbReference type="SUPFAM" id="SSF53850">
    <property type="entry name" value="Periplasmic binding protein-like II"/>
    <property type="match status" value="1"/>
</dbReference>
<protein>
    <submittedName>
        <fullName evidence="3">Tripartite tricarboxylate transporter substrate binding protein</fullName>
    </submittedName>
</protein>
<comment type="caution">
    <text evidence="3">The sequence shown here is derived from an EMBL/GenBank/DDBJ whole genome shotgun (WGS) entry which is preliminary data.</text>
</comment>
<reference evidence="3 4" key="1">
    <citation type="submission" date="2018-04" db="EMBL/GenBank/DDBJ databases">
        <title>Cupriavidus necator CR12 genome sequencing and assembly.</title>
        <authorList>
            <person name="Ben Fekih I."/>
            <person name="Mazhar H.S."/>
            <person name="Bello S.K."/>
            <person name="Rensing C."/>
        </authorList>
    </citation>
    <scope>NUCLEOTIDE SEQUENCE [LARGE SCALE GENOMIC DNA]</scope>
    <source>
        <strain evidence="3 4">CR12</strain>
    </source>
</reference>
<dbReference type="CDD" id="cd13578">
    <property type="entry name" value="PBP2_Bug27"/>
    <property type="match status" value="1"/>
</dbReference>
<dbReference type="Gene3D" id="3.40.190.10">
    <property type="entry name" value="Periplasmic binding protein-like II"/>
    <property type="match status" value="1"/>
</dbReference>
<dbReference type="Gene3D" id="3.40.190.150">
    <property type="entry name" value="Bordetella uptake gene, domain 1"/>
    <property type="match status" value="1"/>
</dbReference>
<dbReference type="PIRSF" id="PIRSF017082">
    <property type="entry name" value="YflP"/>
    <property type="match status" value="1"/>
</dbReference>
<evidence type="ECO:0000256" key="1">
    <source>
        <dbReference type="ARBA" id="ARBA00006987"/>
    </source>
</evidence>
<dbReference type="AlphaFoldDB" id="A0A367P6S4"/>
<dbReference type="Pfam" id="PF03401">
    <property type="entry name" value="TctC"/>
    <property type="match status" value="1"/>
</dbReference>
<keyword evidence="2" id="KW-0732">Signal</keyword>
<dbReference type="PANTHER" id="PTHR42928">
    <property type="entry name" value="TRICARBOXYLATE-BINDING PROTEIN"/>
    <property type="match status" value="1"/>
</dbReference>
<name>A0A367P6S4_CUPNE</name>
<feature type="signal peptide" evidence="2">
    <location>
        <begin position="1"/>
        <end position="35"/>
    </location>
</feature>